<dbReference type="GO" id="GO:0031201">
    <property type="term" value="C:SNARE complex"/>
    <property type="evidence" value="ECO:0007669"/>
    <property type="project" value="TreeGrafter"/>
</dbReference>
<protein>
    <submittedName>
        <fullName evidence="4">t-SNARE coiled-coil homology domain-containing protein</fullName>
    </submittedName>
</protein>
<dbReference type="WBParaSite" id="scaffold49034_cov284.g24897">
    <property type="protein sequence ID" value="scaffold49034_cov284.g24897"/>
    <property type="gene ID" value="scaffold49034_cov284.g24897"/>
</dbReference>
<sequence>MEFNRTRFLRQSRQINLAKSLTAITLLAQPSESSRAQIQGTRWEAMDNQVDQNLDQMSAQLARLRMWGSALGDEVDDQNRMLDRIHTKTERNDAVVRSQEGQMRKLLG</sequence>
<dbReference type="GO" id="GO:0005484">
    <property type="term" value="F:SNAP receptor activity"/>
    <property type="evidence" value="ECO:0007669"/>
    <property type="project" value="TreeGrafter"/>
</dbReference>
<keyword evidence="3" id="KW-1185">Reference proteome</keyword>
<dbReference type="GO" id="GO:0031629">
    <property type="term" value="P:synaptic vesicle fusion to presynaptic active zone membrane"/>
    <property type="evidence" value="ECO:0007669"/>
    <property type="project" value="TreeGrafter"/>
</dbReference>
<evidence type="ECO:0000313" key="4">
    <source>
        <dbReference type="WBParaSite" id="scaffold49034_cov284.g24897"/>
    </source>
</evidence>
<dbReference type="SMART" id="SM00397">
    <property type="entry name" value="t_SNARE"/>
    <property type="match status" value="1"/>
</dbReference>
<organism evidence="3 4">
    <name type="scientific">Meloidogyne javanica</name>
    <name type="common">Root-knot nematode worm</name>
    <dbReference type="NCBI Taxonomy" id="6303"/>
    <lineage>
        <taxon>Eukaryota</taxon>
        <taxon>Metazoa</taxon>
        <taxon>Ecdysozoa</taxon>
        <taxon>Nematoda</taxon>
        <taxon>Chromadorea</taxon>
        <taxon>Rhabditida</taxon>
        <taxon>Tylenchina</taxon>
        <taxon>Tylenchomorpha</taxon>
        <taxon>Tylenchoidea</taxon>
        <taxon>Meloidogynidae</taxon>
        <taxon>Meloidogyninae</taxon>
        <taxon>Meloidogyne</taxon>
        <taxon>Meloidogyne incognita group</taxon>
    </lineage>
</organism>
<name>A0A915MUL9_MELJA</name>
<reference evidence="4" key="1">
    <citation type="submission" date="2022-11" db="UniProtKB">
        <authorList>
            <consortium name="WormBaseParasite"/>
        </authorList>
    </citation>
    <scope>IDENTIFICATION</scope>
</reference>
<accession>A0A915MUL9</accession>
<dbReference type="FunFam" id="1.20.5.110:FF:000079">
    <property type="entry name" value="synaptosomal-associated protein 29"/>
    <property type="match status" value="1"/>
</dbReference>
<dbReference type="PANTHER" id="PTHR19305">
    <property type="entry name" value="SYNAPTOSOMAL ASSOCIATED PROTEIN"/>
    <property type="match status" value="1"/>
</dbReference>
<dbReference type="GO" id="GO:0005886">
    <property type="term" value="C:plasma membrane"/>
    <property type="evidence" value="ECO:0007669"/>
    <property type="project" value="TreeGrafter"/>
</dbReference>
<dbReference type="AlphaFoldDB" id="A0A915MUL9"/>
<dbReference type="Proteomes" id="UP000887561">
    <property type="component" value="Unplaced"/>
</dbReference>
<dbReference type="SUPFAM" id="SSF58038">
    <property type="entry name" value="SNARE fusion complex"/>
    <property type="match status" value="1"/>
</dbReference>
<comment type="similarity">
    <text evidence="1">Belongs to the SNAP-25 family.</text>
</comment>
<proteinExistence type="inferred from homology"/>
<evidence type="ECO:0000313" key="3">
    <source>
        <dbReference type="Proteomes" id="UP000887561"/>
    </source>
</evidence>
<dbReference type="GO" id="GO:0016082">
    <property type="term" value="P:synaptic vesicle priming"/>
    <property type="evidence" value="ECO:0007669"/>
    <property type="project" value="TreeGrafter"/>
</dbReference>
<dbReference type="GO" id="GO:0098793">
    <property type="term" value="C:presynapse"/>
    <property type="evidence" value="ECO:0007669"/>
    <property type="project" value="GOC"/>
</dbReference>
<dbReference type="CDD" id="cd15856">
    <property type="entry name" value="SNARE_SNAP29C"/>
    <property type="match status" value="1"/>
</dbReference>
<dbReference type="Gene3D" id="1.20.5.110">
    <property type="match status" value="1"/>
</dbReference>
<dbReference type="PROSITE" id="PS50192">
    <property type="entry name" value="T_SNARE"/>
    <property type="match status" value="1"/>
</dbReference>
<dbReference type="InterPro" id="IPR000727">
    <property type="entry name" value="T_SNARE_dom"/>
</dbReference>
<dbReference type="GO" id="GO:0019905">
    <property type="term" value="F:syntaxin binding"/>
    <property type="evidence" value="ECO:0007669"/>
    <property type="project" value="TreeGrafter"/>
</dbReference>
<evidence type="ECO:0000256" key="1">
    <source>
        <dbReference type="ARBA" id="ARBA00009480"/>
    </source>
</evidence>
<feature type="domain" description="T-SNARE coiled-coil homology" evidence="2">
    <location>
        <begin position="44"/>
        <end position="106"/>
    </location>
</feature>
<dbReference type="PANTHER" id="PTHR19305:SF9">
    <property type="entry name" value="SYNAPTOSOMAL-ASSOCIATED PROTEIN 29"/>
    <property type="match status" value="1"/>
</dbReference>
<evidence type="ECO:0000259" key="2">
    <source>
        <dbReference type="PROSITE" id="PS50192"/>
    </source>
</evidence>